<dbReference type="EMBL" id="JACIEA010000001">
    <property type="protein sequence ID" value="MBB3942516.1"/>
    <property type="molecule type" value="Genomic_DNA"/>
</dbReference>
<keyword evidence="1" id="KW-1133">Transmembrane helix</keyword>
<evidence type="ECO:0000313" key="3">
    <source>
        <dbReference type="Proteomes" id="UP000581447"/>
    </source>
</evidence>
<name>A0A840AZU7_9SPHN</name>
<dbReference type="Proteomes" id="UP000581447">
    <property type="component" value="Unassembled WGS sequence"/>
</dbReference>
<feature type="transmembrane region" description="Helical" evidence="1">
    <location>
        <begin position="46"/>
        <end position="69"/>
    </location>
</feature>
<keyword evidence="1" id="KW-0812">Transmembrane</keyword>
<proteinExistence type="predicted"/>
<evidence type="ECO:0008006" key="4">
    <source>
        <dbReference type="Google" id="ProtNLM"/>
    </source>
</evidence>
<dbReference type="RefSeq" id="WP_183940169.1">
    <property type="nucleotide sequence ID" value="NZ_BAABBG010000001.1"/>
</dbReference>
<accession>A0A840AZU7</accession>
<protein>
    <recommendedName>
        <fullName evidence="4">DUF202 domain-containing protein</fullName>
    </recommendedName>
</protein>
<dbReference type="AlphaFoldDB" id="A0A840AZU7"/>
<sequence>MTPHDDKARDDTQAQYRFLVINLCRIGGAIMLVIGLAVIARQAFGLPIAAGYVLFLIGMFAFLLVPVFLAKKWKSKPQP</sequence>
<keyword evidence="1" id="KW-0472">Membrane</keyword>
<keyword evidence="3" id="KW-1185">Reference proteome</keyword>
<organism evidence="2 3">
    <name type="scientific">Sphingorhabdus rigui</name>
    <dbReference type="NCBI Taxonomy" id="1282858"/>
    <lineage>
        <taxon>Bacteria</taxon>
        <taxon>Pseudomonadati</taxon>
        <taxon>Pseudomonadota</taxon>
        <taxon>Alphaproteobacteria</taxon>
        <taxon>Sphingomonadales</taxon>
        <taxon>Sphingomonadaceae</taxon>
        <taxon>Sphingorhabdus</taxon>
    </lineage>
</organism>
<evidence type="ECO:0000256" key="1">
    <source>
        <dbReference type="SAM" id="Phobius"/>
    </source>
</evidence>
<gene>
    <name evidence="2" type="ORF">GGR91_000738</name>
</gene>
<comment type="caution">
    <text evidence="2">The sequence shown here is derived from an EMBL/GenBank/DDBJ whole genome shotgun (WGS) entry which is preliminary data.</text>
</comment>
<feature type="transmembrane region" description="Helical" evidence="1">
    <location>
        <begin position="20"/>
        <end position="40"/>
    </location>
</feature>
<evidence type="ECO:0000313" key="2">
    <source>
        <dbReference type="EMBL" id="MBB3942516.1"/>
    </source>
</evidence>
<reference evidence="2 3" key="1">
    <citation type="submission" date="2020-08" db="EMBL/GenBank/DDBJ databases">
        <title>Genomic Encyclopedia of Type Strains, Phase IV (KMG-IV): sequencing the most valuable type-strain genomes for metagenomic binning, comparative biology and taxonomic classification.</title>
        <authorList>
            <person name="Goeker M."/>
        </authorList>
    </citation>
    <scope>NUCLEOTIDE SEQUENCE [LARGE SCALE GENOMIC DNA]</scope>
    <source>
        <strain evidence="2 3">DSM 29050</strain>
    </source>
</reference>